<protein>
    <submittedName>
        <fullName evidence="2">NADPH:quinone oxidoreductase family protein</fullName>
    </submittedName>
</protein>
<dbReference type="PANTHER" id="PTHR43677">
    <property type="entry name" value="SHORT-CHAIN DEHYDROGENASE/REDUCTASE"/>
    <property type="match status" value="1"/>
</dbReference>
<reference evidence="2 3" key="1">
    <citation type="submission" date="2022-11" db="EMBL/GenBank/DDBJ databases">
        <title>Draft genome sequence of Saccharopolyspora sp. WRP15-2 isolated from rhizosphere soils of wild rice in Thailand.</title>
        <authorList>
            <person name="Duangmal K."/>
            <person name="Kammanee S."/>
            <person name="Muangham S."/>
        </authorList>
    </citation>
    <scope>NUCLEOTIDE SEQUENCE [LARGE SCALE GENOMIC DNA]</scope>
    <source>
        <strain evidence="2 3">WRP15-2</strain>
    </source>
</reference>
<proteinExistence type="predicted"/>
<evidence type="ECO:0000313" key="2">
    <source>
        <dbReference type="EMBL" id="MDA3624588.1"/>
    </source>
</evidence>
<evidence type="ECO:0000313" key="3">
    <source>
        <dbReference type="Proteomes" id="UP001210380"/>
    </source>
</evidence>
<dbReference type="InterPro" id="IPR020843">
    <property type="entry name" value="ER"/>
</dbReference>
<dbReference type="Proteomes" id="UP001210380">
    <property type="component" value="Unassembled WGS sequence"/>
</dbReference>
<dbReference type="InterPro" id="IPR013149">
    <property type="entry name" value="ADH-like_C"/>
</dbReference>
<dbReference type="PANTHER" id="PTHR43677:SF4">
    <property type="entry name" value="QUINONE OXIDOREDUCTASE-LIKE PROTEIN 2"/>
    <property type="match status" value="1"/>
</dbReference>
<dbReference type="Gene3D" id="3.40.50.720">
    <property type="entry name" value="NAD(P)-binding Rossmann-like Domain"/>
    <property type="match status" value="1"/>
</dbReference>
<keyword evidence="3" id="KW-1185">Reference proteome</keyword>
<dbReference type="SUPFAM" id="SSF50129">
    <property type="entry name" value="GroES-like"/>
    <property type="match status" value="1"/>
</dbReference>
<sequence>MADHATMRAWQVTELGEPAQVLATAEVPTPEPGPGQVRVRVTAAACNFADVLLCRGAYQAKPELPFTPGVELCGVVDEVGPGCPPDLLHRRVVGRPVLPHGGFAEYAVLEAHSSFAVPTGLDDTTAAALHLTYLTPWLGLHRRARIQPGEVLVVTGAAGGVGTAAVQLGVAAGAQVIAIVSGARKAATVRELGATNVIDRSSTDVIEAVRELTDGHGADVVFESVGGEAYRQATKYIAFEGRILLIGFASGTIPQQRLDHAFVKNYSILGLHWSLYLDHEPELVRAAQDDLFQLALEKRIDPLVRQSSVDDLPQALGKLAGSRALGKTVLTSG</sequence>
<dbReference type="Pfam" id="PF00107">
    <property type="entry name" value="ADH_zinc_N"/>
    <property type="match status" value="1"/>
</dbReference>
<dbReference type="RefSeq" id="WP_270947162.1">
    <property type="nucleotide sequence ID" value="NZ_JAQGLA010000004.1"/>
</dbReference>
<name>A0ABT4USS0_9PSEU</name>
<dbReference type="CDD" id="cd08241">
    <property type="entry name" value="QOR1"/>
    <property type="match status" value="1"/>
</dbReference>
<feature type="domain" description="Enoyl reductase (ER)" evidence="1">
    <location>
        <begin position="19"/>
        <end position="330"/>
    </location>
</feature>
<dbReference type="InterPro" id="IPR051397">
    <property type="entry name" value="Zn-ADH-like_protein"/>
</dbReference>
<dbReference type="EMBL" id="JAQGLA010000004">
    <property type="protein sequence ID" value="MDA3624588.1"/>
    <property type="molecule type" value="Genomic_DNA"/>
</dbReference>
<dbReference type="Pfam" id="PF08240">
    <property type="entry name" value="ADH_N"/>
    <property type="match status" value="1"/>
</dbReference>
<gene>
    <name evidence="2" type="ORF">OU415_04000</name>
</gene>
<comment type="caution">
    <text evidence="2">The sequence shown here is derived from an EMBL/GenBank/DDBJ whole genome shotgun (WGS) entry which is preliminary data.</text>
</comment>
<dbReference type="SUPFAM" id="SSF51735">
    <property type="entry name" value="NAD(P)-binding Rossmann-fold domains"/>
    <property type="match status" value="1"/>
</dbReference>
<organism evidence="2 3">
    <name type="scientific">Saccharopolyspora oryzae</name>
    <dbReference type="NCBI Taxonomy" id="2997343"/>
    <lineage>
        <taxon>Bacteria</taxon>
        <taxon>Bacillati</taxon>
        <taxon>Actinomycetota</taxon>
        <taxon>Actinomycetes</taxon>
        <taxon>Pseudonocardiales</taxon>
        <taxon>Pseudonocardiaceae</taxon>
        <taxon>Saccharopolyspora</taxon>
    </lineage>
</organism>
<accession>A0ABT4USS0</accession>
<dbReference type="SMART" id="SM00829">
    <property type="entry name" value="PKS_ER"/>
    <property type="match status" value="1"/>
</dbReference>
<dbReference type="InterPro" id="IPR036291">
    <property type="entry name" value="NAD(P)-bd_dom_sf"/>
</dbReference>
<dbReference type="Gene3D" id="3.90.180.10">
    <property type="entry name" value="Medium-chain alcohol dehydrogenases, catalytic domain"/>
    <property type="match status" value="1"/>
</dbReference>
<dbReference type="InterPro" id="IPR013154">
    <property type="entry name" value="ADH-like_N"/>
</dbReference>
<dbReference type="InterPro" id="IPR011032">
    <property type="entry name" value="GroES-like_sf"/>
</dbReference>
<evidence type="ECO:0000259" key="1">
    <source>
        <dbReference type="SMART" id="SM00829"/>
    </source>
</evidence>